<accession>A0A1B9G8K9</accession>
<dbReference type="OrthoDB" id="6770063at2759"/>
<dbReference type="RefSeq" id="XP_019048444.2">
    <property type="nucleotide sequence ID" value="XM_019188882.2"/>
</dbReference>
<proteinExistence type="predicted"/>
<organism evidence="2">
    <name type="scientific">Kwoniella bestiolae CBS 10118</name>
    <dbReference type="NCBI Taxonomy" id="1296100"/>
    <lineage>
        <taxon>Eukaryota</taxon>
        <taxon>Fungi</taxon>
        <taxon>Dikarya</taxon>
        <taxon>Basidiomycota</taxon>
        <taxon>Agaricomycotina</taxon>
        <taxon>Tremellomycetes</taxon>
        <taxon>Tremellales</taxon>
        <taxon>Cryptococcaceae</taxon>
        <taxon>Kwoniella</taxon>
    </lineage>
</organism>
<reference evidence="2" key="1">
    <citation type="submission" date="2013-07" db="EMBL/GenBank/DDBJ databases">
        <title>The Genome Sequence of Cryptococcus bestiolae CBS10118.</title>
        <authorList>
            <consortium name="The Broad Institute Genome Sequencing Platform"/>
            <person name="Cuomo C."/>
            <person name="Litvintseva A."/>
            <person name="Chen Y."/>
            <person name="Heitman J."/>
            <person name="Sun S."/>
            <person name="Springer D."/>
            <person name="Dromer F."/>
            <person name="Young S.K."/>
            <person name="Zeng Q."/>
            <person name="Gargeya S."/>
            <person name="Fitzgerald M."/>
            <person name="Abouelleil A."/>
            <person name="Alvarado L."/>
            <person name="Berlin A.M."/>
            <person name="Chapman S.B."/>
            <person name="Dewar J."/>
            <person name="Goldberg J."/>
            <person name="Griggs A."/>
            <person name="Gujja S."/>
            <person name="Hansen M."/>
            <person name="Howarth C."/>
            <person name="Imamovic A."/>
            <person name="Larimer J."/>
            <person name="McCowan C."/>
            <person name="Murphy C."/>
            <person name="Pearson M."/>
            <person name="Priest M."/>
            <person name="Roberts A."/>
            <person name="Saif S."/>
            <person name="Shea T."/>
            <person name="Sykes S."/>
            <person name="Wortman J."/>
            <person name="Nusbaum C."/>
            <person name="Birren B."/>
        </authorList>
    </citation>
    <scope>NUCLEOTIDE SEQUENCE [LARGE SCALE GENOMIC DNA]</scope>
    <source>
        <strain evidence="2">CBS 10118</strain>
    </source>
</reference>
<protein>
    <recommendedName>
        <fullName evidence="3">Ricin B lectin domain-containing protein</fullName>
    </recommendedName>
</protein>
<name>A0A1B9G8K9_9TREE</name>
<evidence type="ECO:0008006" key="3">
    <source>
        <dbReference type="Google" id="ProtNLM"/>
    </source>
</evidence>
<gene>
    <name evidence="2" type="ORF">I302_02215</name>
</gene>
<evidence type="ECO:0000256" key="1">
    <source>
        <dbReference type="SAM" id="SignalP"/>
    </source>
</evidence>
<dbReference type="EMBL" id="KI894019">
    <property type="protein sequence ID" value="OCF27374.1"/>
    <property type="molecule type" value="Genomic_DNA"/>
</dbReference>
<dbReference type="SUPFAM" id="SSF50370">
    <property type="entry name" value="Ricin B-like lectins"/>
    <property type="match status" value="2"/>
</dbReference>
<dbReference type="AlphaFoldDB" id="A0A1B9G8K9"/>
<sequence length="373" mass="41649">MFSRFVLFSLFSTLALASYIPLATRDEGTQISDFRSVSNPGLCITNQWSNDVEMTGCGVEGSSPQAMQRYTYIFGQSAQIRRHSIVKDVDTQDCLDAGDDVSNGSGITVQSCEEGKGSQMFKVGRSDSSEDDQHNLMIAIGSGDSQKYCLDVEKDSTGSWSNPFGYEKELQAWECHAPDHPDAAQTEMFAKPLFFSLFTLSLTQALHLPLLARNEVDRVEIFQSSLLDLHICVTEQNGGSDAIALSICGDGSAQPHQRFSFNEYGKGPIGNGDGECLDSGENVYNGVRFNFVDCEEDKQSQVFRIDEKEGGEFMVKNGNEEKYCLDVEKDSQPGGPNKPYGYQRRLQAWECHEPEHPDIKQQYFRYFVEHDSK</sequence>
<dbReference type="Gene3D" id="2.80.10.50">
    <property type="match status" value="2"/>
</dbReference>
<feature type="signal peptide" evidence="1">
    <location>
        <begin position="1"/>
        <end position="17"/>
    </location>
</feature>
<keyword evidence="1" id="KW-0732">Signal</keyword>
<feature type="chain" id="PRO_5008626818" description="Ricin B lectin domain-containing protein" evidence="1">
    <location>
        <begin position="18"/>
        <end position="373"/>
    </location>
</feature>
<evidence type="ECO:0000313" key="2">
    <source>
        <dbReference type="EMBL" id="OCF27374.1"/>
    </source>
</evidence>
<dbReference type="PROSITE" id="PS50231">
    <property type="entry name" value="RICIN_B_LECTIN"/>
    <property type="match status" value="2"/>
</dbReference>
<dbReference type="InterPro" id="IPR035992">
    <property type="entry name" value="Ricin_B-like_lectins"/>
</dbReference>
<dbReference type="GeneID" id="30206614"/>
<reference evidence="2" key="2">
    <citation type="submission" date="2014-01" db="EMBL/GenBank/DDBJ databases">
        <title>Evolution of pathogenesis and genome organization in the Tremellales.</title>
        <authorList>
            <person name="Cuomo C."/>
            <person name="Litvintseva A."/>
            <person name="Heitman J."/>
            <person name="Chen Y."/>
            <person name="Sun S."/>
            <person name="Springer D."/>
            <person name="Dromer F."/>
            <person name="Young S."/>
            <person name="Zeng Q."/>
            <person name="Chapman S."/>
            <person name="Gujja S."/>
            <person name="Saif S."/>
            <person name="Birren B."/>
        </authorList>
    </citation>
    <scope>NUCLEOTIDE SEQUENCE</scope>
    <source>
        <strain evidence="2">CBS 10118</strain>
    </source>
</reference>
<dbReference type="KEGG" id="kbi:30206614"/>
<dbReference type="VEuPathDB" id="FungiDB:I302_02215"/>